<dbReference type="OrthoDB" id="9807426at2"/>
<dbReference type="InterPro" id="IPR016181">
    <property type="entry name" value="Acyl_CoA_acyltransferase"/>
</dbReference>
<evidence type="ECO:0000259" key="1">
    <source>
        <dbReference type="PROSITE" id="PS51186"/>
    </source>
</evidence>
<comment type="caution">
    <text evidence="3">The sequence shown here is derived from an EMBL/GenBank/DDBJ whole genome shotgun (WGS) entry which is preliminary data.</text>
</comment>
<name>A0A1H1HAN9_9PSED</name>
<dbReference type="Proteomes" id="UP000198740">
    <property type="component" value="Unassembled WGS sequence"/>
</dbReference>
<dbReference type="EMBL" id="FNKM01000002">
    <property type="protein sequence ID" value="SDR22527.1"/>
    <property type="molecule type" value="Genomic_DNA"/>
</dbReference>
<reference evidence="2 4" key="1">
    <citation type="submission" date="2016-10" db="EMBL/GenBank/DDBJ databases">
        <authorList>
            <person name="Varghese N."/>
            <person name="Submissions S."/>
        </authorList>
    </citation>
    <scope>NUCLEOTIDE SEQUENCE [LARGE SCALE GENOMIC DNA]</scope>
    <source>
        <strain evidence="2 4">BS2976</strain>
    </source>
</reference>
<dbReference type="SUPFAM" id="SSF55729">
    <property type="entry name" value="Acyl-CoA N-acyltransferases (Nat)"/>
    <property type="match status" value="1"/>
</dbReference>
<reference evidence="3 5" key="2">
    <citation type="submission" date="2019-06" db="EMBL/GenBank/DDBJ databases">
        <title>Pseudomonas bimorpha sp. nov. isolated from bovine raw milk and skim milk concentrate.</title>
        <authorList>
            <person name="Hofmann K."/>
            <person name="Huptas C."/>
            <person name="Doll E."/>
            <person name="Scherer S."/>
            <person name="Wenning M."/>
        </authorList>
    </citation>
    <scope>NUCLEOTIDE SEQUENCE [LARGE SCALE GENOMIC DNA]</scope>
    <source>
        <strain evidence="3 5">DSM 17515</strain>
    </source>
</reference>
<dbReference type="RefSeq" id="WP_090404190.1">
    <property type="nucleotide sequence ID" value="NZ_FNKM01000002.1"/>
</dbReference>
<organism evidence="3 5">
    <name type="scientific">Pseudomonas grimontii</name>
    <dbReference type="NCBI Taxonomy" id="129847"/>
    <lineage>
        <taxon>Bacteria</taxon>
        <taxon>Pseudomonadati</taxon>
        <taxon>Pseudomonadota</taxon>
        <taxon>Gammaproteobacteria</taxon>
        <taxon>Pseudomonadales</taxon>
        <taxon>Pseudomonadaceae</taxon>
        <taxon>Pseudomonas</taxon>
    </lineage>
</organism>
<keyword evidence="3" id="KW-0808">Transferase</keyword>
<dbReference type="Gene3D" id="3.40.630.30">
    <property type="match status" value="1"/>
</dbReference>
<dbReference type="Proteomes" id="UP000317267">
    <property type="component" value="Unassembled WGS sequence"/>
</dbReference>
<evidence type="ECO:0000313" key="2">
    <source>
        <dbReference type="EMBL" id="SDR22527.1"/>
    </source>
</evidence>
<sequence>MFANPHTAALIAEMDKAPPSEHWLEKLRDGTPVLIRPLSVEDRMRLLVFFRRLSPLSLRFRFLGAVTRVDERIIDALLSLSAEVSRGYVALIHHEGELQVIGVSRYKRFADERCECAVAVAEGWQRKGLGRLLLGHLIDTARREGLRTLCSTNLSTDYPIHGLYKQLGFTSVYLGQDFERLVHELTL</sequence>
<dbReference type="PROSITE" id="PS51186">
    <property type="entry name" value="GNAT"/>
    <property type="match status" value="1"/>
</dbReference>
<feature type="domain" description="N-acetyltransferase" evidence="1">
    <location>
        <begin position="33"/>
        <end position="187"/>
    </location>
</feature>
<evidence type="ECO:0000313" key="3">
    <source>
        <dbReference type="EMBL" id="TWR67086.1"/>
    </source>
</evidence>
<keyword evidence="4" id="KW-1185">Reference proteome</keyword>
<dbReference type="EMBL" id="VFES01000005">
    <property type="protein sequence ID" value="TWR67086.1"/>
    <property type="molecule type" value="Genomic_DNA"/>
</dbReference>
<gene>
    <name evidence="3" type="ORF">FIV39_10265</name>
    <name evidence="2" type="ORF">SAMN04490186_4145</name>
</gene>
<dbReference type="InterPro" id="IPR000182">
    <property type="entry name" value="GNAT_dom"/>
</dbReference>
<dbReference type="AlphaFoldDB" id="A0A1H1HAN9"/>
<protein>
    <submittedName>
        <fullName evidence="2">Acetyltransferase (GNAT) family protein</fullName>
    </submittedName>
    <submittedName>
        <fullName evidence="3">GNAT family N-acetyltransferase</fullName>
    </submittedName>
</protein>
<evidence type="ECO:0000313" key="5">
    <source>
        <dbReference type="Proteomes" id="UP000317267"/>
    </source>
</evidence>
<dbReference type="Pfam" id="PF00583">
    <property type="entry name" value="Acetyltransf_1"/>
    <property type="match status" value="1"/>
</dbReference>
<proteinExistence type="predicted"/>
<accession>A0A1H1HAN9</accession>
<evidence type="ECO:0000313" key="4">
    <source>
        <dbReference type="Proteomes" id="UP000198740"/>
    </source>
</evidence>
<dbReference type="GO" id="GO:0016747">
    <property type="term" value="F:acyltransferase activity, transferring groups other than amino-acyl groups"/>
    <property type="evidence" value="ECO:0007669"/>
    <property type="project" value="InterPro"/>
</dbReference>